<organism evidence="5">
    <name type="scientific">Dissoconium aciculare CBS 342.82</name>
    <dbReference type="NCBI Taxonomy" id="1314786"/>
    <lineage>
        <taxon>Eukaryota</taxon>
        <taxon>Fungi</taxon>
        <taxon>Dikarya</taxon>
        <taxon>Ascomycota</taxon>
        <taxon>Pezizomycotina</taxon>
        <taxon>Dothideomycetes</taxon>
        <taxon>Dothideomycetidae</taxon>
        <taxon>Mycosphaerellales</taxon>
        <taxon>Dissoconiaceae</taxon>
        <taxon>Dissoconium</taxon>
    </lineage>
</organism>
<keyword evidence="4" id="KW-1185">Reference proteome</keyword>
<dbReference type="PROSITE" id="PS50048">
    <property type="entry name" value="ZN2_CY6_FUNGAL_2"/>
    <property type="match status" value="1"/>
</dbReference>
<feature type="region of interest" description="Disordered" evidence="2">
    <location>
        <begin position="52"/>
        <end position="92"/>
    </location>
</feature>
<evidence type="ECO:0000313" key="4">
    <source>
        <dbReference type="Proteomes" id="UP000504637"/>
    </source>
</evidence>
<feature type="compositionally biased region" description="Polar residues" evidence="2">
    <location>
        <begin position="80"/>
        <end position="92"/>
    </location>
</feature>
<reference evidence="5" key="3">
    <citation type="submission" date="2025-08" db="UniProtKB">
        <authorList>
            <consortium name="RefSeq"/>
        </authorList>
    </citation>
    <scope>IDENTIFICATION</scope>
    <source>
        <strain evidence="5">CBS 342.82</strain>
    </source>
</reference>
<dbReference type="SMART" id="SM00066">
    <property type="entry name" value="GAL4"/>
    <property type="match status" value="1"/>
</dbReference>
<reference evidence="5" key="1">
    <citation type="submission" date="2020-01" db="EMBL/GenBank/DDBJ databases">
        <authorList>
            <consortium name="DOE Joint Genome Institute"/>
            <person name="Haridas S."/>
            <person name="Albert R."/>
            <person name="Binder M."/>
            <person name="Bloem J."/>
            <person name="Labutti K."/>
            <person name="Salamov A."/>
            <person name="Andreopoulos B."/>
            <person name="Baker S.E."/>
            <person name="Barry K."/>
            <person name="Bills G."/>
            <person name="Bluhm B.H."/>
            <person name="Cannon C."/>
            <person name="Castanera R."/>
            <person name="Culley D.E."/>
            <person name="Daum C."/>
            <person name="Ezra D."/>
            <person name="Gonzalez J.B."/>
            <person name="Henrissat B."/>
            <person name="Kuo A."/>
            <person name="Liang C."/>
            <person name="Lipzen A."/>
            <person name="Lutzoni F."/>
            <person name="Magnuson J."/>
            <person name="Mondo S."/>
            <person name="Nolan M."/>
            <person name="Ohm R."/>
            <person name="Pangilinan J."/>
            <person name="Park H.-J."/>
            <person name="Ramirez L."/>
            <person name="Alfaro M."/>
            <person name="Sun H."/>
            <person name="Tritt A."/>
            <person name="Yoshinaga Y."/>
            <person name="Zwiers L.-H."/>
            <person name="Turgeon B.G."/>
            <person name="Goodwin S.B."/>
            <person name="Spatafora J.W."/>
            <person name="Crous P.W."/>
            <person name="Grigoriev I.V."/>
        </authorList>
    </citation>
    <scope>NUCLEOTIDE SEQUENCE</scope>
    <source>
        <strain evidence="5">CBS 342.82</strain>
    </source>
</reference>
<feature type="region of interest" description="Disordered" evidence="2">
    <location>
        <begin position="119"/>
        <end position="138"/>
    </location>
</feature>
<evidence type="ECO:0000256" key="1">
    <source>
        <dbReference type="ARBA" id="ARBA00023242"/>
    </source>
</evidence>
<dbReference type="RefSeq" id="XP_033462375.1">
    <property type="nucleotide sequence ID" value="XM_033599251.1"/>
</dbReference>
<feature type="compositionally biased region" description="Basic residues" evidence="2">
    <location>
        <begin position="58"/>
        <end position="67"/>
    </location>
</feature>
<evidence type="ECO:0000256" key="2">
    <source>
        <dbReference type="SAM" id="MobiDB-lite"/>
    </source>
</evidence>
<keyword evidence="1" id="KW-0539">Nucleus</keyword>
<accession>A0A6J3MCL8</accession>
<dbReference type="AlphaFoldDB" id="A0A6J3MCL8"/>
<dbReference type="Pfam" id="PF11951">
    <property type="entry name" value="Fungal_trans_2"/>
    <property type="match status" value="1"/>
</dbReference>
<dbReference type="InterPro" id="IPR036864">
    <property type="entry name" value="Zn2-C6_fun-type_DNA-bd_sf"/>
</dbReference>
<dbReference type="CDD" id="cd00067">
    <property type="entry name" value="GAL4"/>
    <property type="match status" value="1"/>
</dbReference>
<protein>
    <recommendedName>
        <fullName evidence="3">Zn(2)-C6 fungal-type domain-containing protein</fullName>
    </recommendedName>
</protein>
<name>A0A6J3MCL8_9PEZI</name>
<dbReference type="GO" id="GO:0000981">
    <property type="term" value="F:DNA-binding transcription factor activity, RNA polymerase II-specific"/>
    <property type="evidence" value="ECO:0007669"/>
    <property type="project" value="InterPro"/>
</dbReference>
<dbReference type="PROSITE" id="PS00463">
    <property type="entry name" value="ZN2_CY6_FUNGAL_1"/>
    <property type="match status" value="1"/>
</dbReference>
<dbReference type="SUPFAM" id="SSF57701">
    <property type="entry name" value="Zn2/Cys6 DNA-binding domain"/>
    <property type="match status" value="1"/>
</dbReference>
<dbReference type="InterPro" id="IPR021858">
    <property type="entry name" value="Fun_TF"/>
</dbReference>
<sequence>MVYRGKPSAGCENCRKAKKRCGLELPACTRCVKLRKVCAGYRDTTQLQIQDESEAVRRKANRTRRRSPSSTKPNAAPESGHTSTTLPNNQLPGEQSFKAEIKAETPSLALTTQAIPTQALQRTRAPSAAGPSSWLRPPAPVPSGVDELAVNYFFDQFTASSGHWTFLRDADMTIMKDPLLDVSMRACGMAALHNVRGVVMGREYARSVYGQAIGLLNTALRDPKMCRLDSTLISVAMLGYYENLVCDSMDSVRSWKAHISGATQLLHLRGKAQFKSSVGRMLYREIRTQVLISCIWDQQEPPAFILEWETELQKQSSLSGQAIAPPDRLAVISFDFATLLFQIRSQTISNETALHEAADIQMRMIQWSMSTMSYGEAWRFNDLAVPESPHVWNGTVHAYNSLPAAGVWNTYRILRIMLTRTQEDLCKMNGMGGEALRMRVTNFRAVRRQMTDEICGGIPSQLGHAAPGLNSQCVLITAYASIWPLFFASVCALERVGYDAWDGCLQVDQTHAPDDNNSMGAAQVAWLIGRIGYIGNHVGLRWANGFAQVLRGDAKVNSRMLNR</sequence>
<feature type="domain" description="Zn(2)-C6 fungal-type" evidence="3">
    <location>
        <begin position="10"/>
        <end position="38"/>
    </location>
</feature>
<dbReference type="GO" id="GO:0008270">
    <property type="term" value="F:zinc ion binding"/>
    <property type="evidence" value="ECO:0007669"/>
    <property type="project" value="InterPro"/>
</dbReference>
<evidence type="ECO:0000313" key="5">
    <source>
        <dbReference type="RefSeq" id="XP_033462375.1"/>
    </source>
</evidence>
<gene>
    <name evidence="5" type="ORF">K489DRAFT_155407</name>
</gene>
<evidence type="ECO:0000259" key="3">
    <source>
        <dbReference type="PROSITE" id="PS50048"/>
    </source>
</evidence>
<reference evidence="5" key="2">
    <citation type="submission" date="2020-04" db="EMBL/GenBank/DDBJ databases">
        <authorList>
            <consortium name="NCBI Genome Project"/>
        </authorList>
    </citation>
    <scope>NUCLEOTIDE SEQUENCE</scope>
    <source>
        <strain evidence="5">CBS 342.82</strain>
    </source>
</reference>
<dbReference type="InterPro" id="IPR001138">
    <property type="entry name" value="Zn2Cys6_DnaBD"/>
</dbReference>
<dbReference type="GeneID" id="54357050"/>
<dbReference type="PANTHER" id="PTHR38791">
    <property type="entry name" value="ZN(II)2CYS6 TRANSCRIPTION FACTOR (EUROFUNG)-RELATED-RELATED"/>
    <property type="match status" value="1"/>
</dbReference>
<dbReference type="Pfam" id="PF00172">
    <property type="entry name" value="Zn_clus"/>
    <property type="match status" value="1"/>
</dbReference>
<dbReference type="Proteomes" id="UP000504637">
    <property type="component" value="Unplaced"/>
</dbReference>
<dbReference type="OrthoDB" id="2991872at2759"/>
<proteinExistence type="predicted"/>
<dbReference type="InterPro" id="IPR053175">
    <property type="entry name" value="DHMBA_Reg_Transcription_Factor"/>
</dbReference>